<organism evidence="1 2">
    <name type="scientific">Hibiscus sabdariffa</name>
    <name type="common">roselle</name>
    <dbReference type="NCBI Taxonomy" id="183260"/>
    <lineage>
        <taxon>Eukaryota</taxon>
        <taxon>Viridiplantae</taxon>
        <taxon>Streptophyta</taxon>
        <taxon>Embryophyta</taxon>
        <taxon>Tracheophyta</taxon>
        <taxon>Spermatophyta</taxon>
        <taxon>Magnoliopsida</taxon>
        <taxon>eudicotyledons</taxon>
        <taxon>Gunneridae</taxon>
        <taxon>Pentapetalae</taxon>
        <taxon>rosids</taxon>
        <taxon>malvids</taxon>
        <taxon>Malvales</taxon>
        <taxon>Malvaceae</taxon>
        <taxon>Malvoideae</taxon>
        <taxon>Hibiscus</taxon>
    </lineage>
</organism>
<evidence type="ECO:0000313" key="1">
    <source>
        <dbReference type="EMBL" id="KAK8548050.1"/>
    </source>
</evidence>
<keyword evidence="2" id="KW-1185">Reference proteome</keyword>
<protein>
    <submittedName>
        <fullName evidence="1">Uncharacterized protein</fullName>
    </submittedName>
</protein>
<dbReference type="Proteomes" id="UP001472677">
    <property type="component" value="Unassembled WGS sequence"/>
</dbReference>
<gene>
    <name evidence="1" type="ORF">V6N12_060977</name>
</gene>
<name>A0ABR2DVV5_9ROSI</name>
<proteinExistence type="predicted"/>
<sequence>MEDDCEDGLGKNDHPAKYSYVEVTLMKEIGLETYDVVMLDEDCIVDESCSFPITKYLERVQDQIVIVCET</sequence>
<accession>A0ABR2DVV5</accession>
<comment type="caution">
    <text evidence="1">The sequence shown here is derived from an EMBL/GenBank/DDBJ whole genome shotgun (WGS) entry which is preliminary data.</text>
</comment>
<dbReference type="EMBL" id="JBBPBM010000021">
    <property type="protein sequence ID" value="KAK8548050.1"/>
    <property type="molecule type" value="Genomic_DNA"/>
</dbReference>
<evidence type="ECO:0000313" key="2">
    <source>
        <dbReference type="Proteomes" id="UP001472677"/>
    </source>
</evidence>
<reference evidence="1 2" key="1">
    <citation type="journal article" date="2024" name="G3 (Bethesda)">
        <title>Genome assembly of Hibiscus sabdariffa L. provides insights into metabolisms of medicinal natural products.</title>
        <authorList>
            <person name="Kim T."/>
        </authorList>
    </citation>
    <scope>NUCLEOTIDE SEQUENCE [LARGE SCALE GENOMIC DNA]</scope>
    <source>
        <strain evidence="1">TK-2024</strain>
        <tissue evidence="1">Old leaves</tissue>
    </source>
</reference>